<evidence type="ECO:0000256" key="8">
    <source>
        <dbReference type="ARBA" id="ARBA00023295"/>
    </source>
</evidence>
<dbReference type="SUPFAM" id="SSF51445">
    <property type="entry name" value="(Trans)glycosidases"/>
    <property type="match status" value="1"/>
</dbReference>
<feature type="domain" description="Alpha-L-arabinofuranosidase C-terminal" evidence="9">
    <location>
        <begin position="321"/>
        <end position="509"/>
    </location>
</feature>
<proteinExistence type="inferred from homology"/>
<keyword evidence="11" id="KW-1185">Reference proteome</keyword>
<dbReference type="STRING" id="43064.SAMN04488086_10647"/>
<dbReference type="GO" id="GO:0000272">
    <property type="term" value="P:polysaccharide catabolic process"/>
    <property type="evidence" value="ECO:0007669"/>
    <property type="project" value="TreeGrafter"/>
</dbReference>
<evidence type="ECO:0000256" key="2">
    <source>
        <dbReference type="ARBA" id="ARBA00004881"/>
    </source>
</evidence>
<reference evidence="11" key="1">
    <citation type="submission" date="2016-04" db="EMBL/GenBank/DDBJ databases">
        <authorList>
            <person name="Strepis N."/>
        </authorList>
    </citation>
    <scope>NUCLEOTIDE SEQUENCE [LARGE SCALE GENOMIC DNA]</scope>
</reference>
<dbReference type="InterPro" id="IPR013780">
    <property type="entry name" value="Glyco_hydro_b"/>
</dbReference>
<comment type="catalytic activity">
    <reaction evidence="1">
        <text>Hydrolysis of terminal non-reducing alpha-L-arabinofuranoside residues in alpha-L-arabinosides.</text>
        <dbReference type="EC" id="3.2.1.55"/>
    </reaction>
</comment>
<evidence type="ECO:0000313" key="11">
    <source>
        <dbReference type="Proteomes" id="UP000195985"/>
    </source>
</evidence>
<organism evidence="10 11">
    <name type="scientific">Trichococcus pasteurii</name>
    <dbReference type="NCBI Taxonomy" id="43064"/>
    <lineage>
        <taxon>Bacteria</taxon>
        <taxon>Bacillati</taxon>
        <taxon>Bacillota</taxon>
        <taxon>Bacilli</taxon>
        <taxon>Lactobacillales</taxon>
        <taxon>Carnobacteriaceae</taxon>
        <taxon>Trichococcus</taxon>
    </lineage>
</organism>
<gene>
    <name evidence="10" type="ORF">TPAS_1552</name>
</gene>
<dbReference type="Proteomes" id="UP000195985">
    <property type="component" value="Unassembled WGS sequence"/>
</dbReference>
<dbReference type="EMBL" id="FWEY01000003">
    <property type="protein sequence ID" value="SLM51872.1"/>
    <property type="molecule type" value="Genomic_DNA"/>
</dbReference>
<evidence type="ECO:0000256" key="6">
    <source>
        <dbReference type="ARBA" id="ARBA00022801"/>
    </source>
</evidence>
<comment type="pathway">
    <text evidence="2">Glycan metabolism.</text>
</comment>
<keyword evidence="7" id="KW-0119">Carbohydrate metabolism</keyword>
<name>A0A1W1IFT8_9LACT</name>
<dbReference type="InterPro" id="IPR010720">
    <property type="entry name" value="Alpha-L-AF_C"/>
</dbReference>
<dbReference type="EC" id="3.2.1.55" evidence="5"/>
<protein>
    <recommendedName>
        <fullName evidence="5">non-reducing end alpha-L-arabinofuranosidase</fullName>
        <ecNumber evidence="5">3.2.1.55</ecNumber>
    </recommendedName>
</protein>
<dbReference type="AlphaFoldDB" id="A0A1W1IFT8"/>
<dbReference type="RefSeq" id="WP_177208579.1">
    <property type="nucleotide sequence ID" value="NZ_FONM01000006.1"/>
</dbReference>
<dbReference type="InterPro" id="IPR017853">
    <property type="entry name" value="GH"/>
</dbReference>
<dbReference type="InterPro" id="IPR055235">
    <property type="entry name" value="ASD1_cat"/>
</dbReference>
<evidence type="ECO:0000259" key="9">
    <source>
        <dbReference type="SMART" id="SM00813"/>
    </source>
</evidence>
<accession>A0A1W1IFT8</accession>
<keyword evidence="8" id="KW-0326">Glycosidase</keyword>
<evidence type="ECO:0000256" key="3">
    <source>
        <dbReference type="ARBA" id="ARBA00007186"/>
    </source>
</evidence>
<dbReference type="PANTHER" id="PTHR43576:SF2">
    <property type="entry name" value="INTRACELLULAR EXO-ALPHA-L-ARABINOFURANOSIDASE 2"/>
    <property type="match status" value="1"/>
</dbReference>
<comment type="subunit">
    <text evidence="4">Homohexamer; trimer of dimers.</text>
</comment>
<evidence type="ECO:0000256" key="7">
    <source>
        <dbReference type="ARBA" id="ARBA00023277"/>
    </source>
</evidence>
<comment type="similarity">
    <text evidence="3">Belongs to the glycosyl hydrolase 51 family.</text>
</comment>
<evidence type="ECO:0000313" key="10">
    <source>
        <dbReference type="EMBL" id="SLM51872.1"/>
    </source>
</evidence>
<dbReference type="PANTHER" id="PTHR43576">
    <property type="entry name" value="ALPHA-L-ARABINOFURANOSIDASE C-RELATED"/>
    <property type="match status" value="1"/>
</dbReference>
<keyword evidence="6" id="KW-0378">Hydrolase</keyword>
<dbReference type="Gene3D" id="3.20.20.80">
    <property type="entry name" value="Glycosidases"/>
    <property type="match status" value="1"/>
</dbReference>
<evidence type="ECO:0000256" key="4">
    <source>
        <dbReference type="ARBA" id="ARBA00011165"/>
    </source>
</evidence>
<dbReference type="GO" id="GO:0046373">
    <property type="term" value="P:L-arabinose metabolic process"/>
    <property type="evidence" value="ECO:0007669"/>
    <property type="project" value="InterPro"/>
</dbReference>
<dbReference type="Gene3D" id="2.60.40.1180">
    <property type="entry name" value="Golgi alpha-mannosidase II"/>
    <property type="match status" value="1"/>
</dbReference>
<dbReference type="Pfam" id="PF06964">
    <property type="entry name" value="Alpha-L-AF_C"/>
    <property type="match status" value="1"/>
</dbReference>
<dbReference type="SMART" id="SM00813">
    <property type="entry name" value="Alpha-L-AF_C"/>
    <property type="match status" value="1"/>
</dbReference>
<dbReference type="GO" id="GO:0046556">
    <property type="term" value="F:alpha-L-arabinofuranosidase activity"/>
    <property type="evidence" value="ECO:0007669"/>
    <property type="project" value="UniProtKB-EC"/>
</dbReference>
<dbReference type="Pfam" id="PF22848">
    <property type="entry name" value="ASD1_dom"/>
    <property type="match status" value="1"/>
</dbReference>
<sequence>MSKITINASNRGERNNPNLHGQFVEFLRSGIYDGIWVGEDSAIPNYEGLRKDIVDALKDINPPLLRWPGGCFADTYHWRDGVGPREQRPKYYNENFGTQQLENNHFGTHEFMRLCELVGAKPWFNINMLSGTVRETREWVEYVNRETATTLAEERATNGHPEPFNVEYWGIGNESWAGGGNYTAEGYANEYRKHTSAMPLFGAGLPWTTPTQELKMIAVGPDGNKPKERVEWTKDFFKELAKYRKPKINGYDLHFYNWNMSDETDKVTEFSKEAWYRVIKGSFELEDVIEEQYTLIQQGLKAMPVEEGAFATPINVDLIVGEWGNWHNIDLTTPSILWQQCTMRDAITTALTLDIFHRNCDKVQMACVAQSVNVLNSLFLTNGNEIVLTPNYYVFKMYEAHKSGHKIDLALETNTLGNVCKEDLKKIYSFASVKDDVVTVNIVNVSADDSEKMTINFGQKVEYISGSVLSSEKMNDYNEFGVEEQVKIKDAVAPEIDGTNIDFEVAKASVTVLQFKLDENREEKQND</sequence>
<dbReference type="SUPFAM" id="SSF51011">
    <property type="entry name" value="Glycosyl hydrolase domain"/>
    <property type="match status" value="1"/>
</dbReference>
<evidence type="ECO:0000256" key="5">
    <source>
        <dbReference type="ARBA" id="ARBA00012670"/>
    </source>
</evidence>
<evidence type="ECO:0000256" key="1">
    <source>
        <dbReference type="ARBA" id="ARBA00001462"/>
    </source>
</evidence>